<dbReference type="PANTHER" id="PTHR12245:SF5">
    <property type="entry name" value="SPRY DOMAIN-CONTAINING SOCS BOX PROTEIN 3"/>
    <property type="match status" value="1"/>
</dbReference>
<dbReference type="InterPro" id="IPR003877">
    <property type="entry name" value="SPRY_dom"/>
</dbReference>
<dbReference type="InterPro" id="IPR013320">
    <property type="entry name" value="ConA-like_dom_sf"/>
</dbReference>
<dbReference type="SUPFAM" id="SSF57850">
    <property type="entry name" value="RING/U-box"/>
    <property type="match status" value="1"/>
</dbReference>
<dbReference type="AlphaFoldDB" id="A0A0V0QZA2"/>
<dbReference type="InterPro" id="IPR001841">
    <property type="entry name" value="Znf_RING"/>
</dbReference>
<dbReference type="InterPro" id="IPR001870">
    <property type="entry name" value="B30.2/SPRY"/>
</dbReference>
<dbReference type="Gene3D" id="2.60.120.920">
    <property type="match status" value="1"/>
</dbReference>
<protein>
    <submittedName>
        <fullName evidence="4">Concanavalin A-like lectin/glucanases superfamily</fullName>
    </submittedName>
</protein>
<dbReference type="InParanoid" id="A0A0V0QZA2"/>
<keyword evidence="5" id="KW-1185">Reference proteome</keyword>
<keyword evidence="4" id="KW-0430">Lectin</keyword>
<dbReference type="PANTHER" id="PTHR12245">
    <property type="entry name" value="SPRY DOMAIN CONTAINING SOCS BOX PROTEIN"/>
    <property type="match status" value="1"/>
</dbReference>
<proteinExistence type="predicted"/>
<evidence type="ECO:0000259" key="2">
    <source>
        <dbReference type="PROSITE" id="PS50089"/>
    </source>
</evidence>
<organism evidence="4 5">
    <name type="scientific">Pseudocohnilembus persalinus</name>
    <name type="common">Ciliate</name>
    <dbReference type="NCBI Taxonomy" id="266149"/>
    <lineage>
        <taxon>Eukaryota</taxon>
        <taxon>Sar</taxon>
        <taxon>Alveolata</taxon>
        <taxon>Ciliophora</taxon>
        <taxon>Intramacronucleata</taxon>
        <taxon>Oligohymenophorea</taxon>
        <taxon>Scuticociliatia</taxon>
        <taxon>Philasterida</taxon>
        <taxon>Pseudocohnilembidae</taxon>
        <taxon>Pseudocohnilembus</taxon>
    </lineage>
</organism>
<feature type="domain" description="B30.2/SPRY" evidence="3">
    <location>
        <begin position="203"/>
        <end position="391"/>
    </location>
</feature>
<dbReference type="GO" id="GO:0008270">
    <property type="term" value="F:zinc ion binding"/>
    <property type="evidence" value="ECO:0007669"/>
    <property type="project" value="UniProtKB-KW"/>
</dbReference>
<evidence type="ECO:0000259" key="3">
    <source>
        <dbReference type="PROSITE" id="PS50188"/>
    </source>
</evidence>
<name>A0A0V0QZA2_PSEPJ</name>
<dbReference type="Proteomes" id="UP000054937">
    <property type="component" value="Unassembled WGS sequence"/>
</dbReference>
<dbReference type="InterPro" id="IPR050672">
    <property type="entry name" value="FBXO45-Fsn/SPSB_families"/>
</dbReference>
<keyword evidence="1" id="KW-0479">Metal-binding</keyword>
<dbReference type="OMA" id="FGYAYYT"/>
<comment type="caution">
    <text evidence="4">The sequence shown here is derived from an EMBL/GenBank/DDBJ whole genome shotgun (WGS) entry which is preliminary data.</text>
</comment>
<dbReference type="CDD" id="cd11709">
    <property type="entry name" value="SPRY"/>
    <property type="match status" value="1"/>
</dbReference>
<dbReference type="GO" id="GO:0030246">
    <property type="term" value="F:carbohydrate binding"/>
    <property type="evidence" value="ECO:0007669"/>
    <property type="project" value="UniProtKB-KW"/>
</dbReference>
<evidence type="ECO:0000313" key="4">
    <source>
        <dbReference type="EMBL" id="KRX07563.1"/>
    </source>
</evidence>
<dbReference type="InterPro" id="IPR013083">
    <property type="entry name" value="Znf_RING/FYVE/PHD"/>
</dbReference>
<dbReference type="InterPro" id="IPR043136">
    <property type="entry name" value="B30.2/SPRY_sf"/>
</dbReference>
<evidence type="ECO:0000313" key="5">
    <source>
        <dbReference type="Proteomes" id="UP000054937"/>
    </source>
</evidence>
<sequence length="394" mass="44846">MSNQENQLGYRKALFAGNIGDVFDCSICKNVLRDPKICSFCGRLYCQPCLDNMKKNVGFQICLQCDKQNFINPDQKFMEAYLNIGVNCKCGQQIPMKLYEKHNCQAEKCKNHKVCKDFVSVQFKQEEVCSVSCLLHINLQLVGNDDLKQRVEIVKIVNKLEKGDIVNGAIQNPNMSINNSFQNMYGVTPQQYQQKQFQNQYNPQIQHQPYNQMNPQQQQQLQNLCWSVNFKGSQIVLSNNNQTCALNESQYIFKTVVANKGFTSGEHYWEIIPLQMTENELKVGVTTNLDFSPDTAFSDFQTGFSYYLTGGLRHGSNSKGINYGVKIKNSGVLGCYLNMELGVLSFAYNGRFLGVAYRDQRLKVGNQVYPAVSLLHKAGCTINYSLNIPPYFRQ</sequence>
<keyword evidence="1" id="KW-0862">Zinc</keyword>
<dbReference type="OrthoDB" id="5547302at2759"/>
<dbReference type="Pfam" id="PF00622">
    <property type="entry name" value="SPRY"/>
    <property type="match status" value="1"/>
</dbReference>
<dbReference type="SUPFAM" id="SSF49899">
    <property type="entry name" value="Concanavalin A-like lectins/glucanases"/>
    <property type="match status" value="1"/>
</dbReference>
<gene>
    <name evidence="4" type="ORF">PPERSA_11112</name>
</gene>
<accession>A0A0V0QZA2</accession>
<reference evidence="4 5" key="1">
    <citation type="journal article" date="2015" name="Sci. Rep.">
        <title>Genome of the facultative scuticociliatosis pathogen Pseudocohnilembus persalinus provides insight into its virulence through horizontal gene transfer.</title>
        <authorList>
            <person name="Xiong J."/>
            <person name="Wang G."/>
            <person name="Cheng J."/>
            <person name="Tian M."/>
            <person name="Pan X."/>
            <person name="Warren A."/>
            <person name="Jiang C."/>
            <person name="Yuan D."/>
            <person name="Miao W."/>
        </authorList>
    </citation>
    <scope>NUCLEOTIDE SEQUENCE [LARGE SCALE GENOMIC DNA]</scope>
    <source>
        <strain evidence="4">36N120E</strain>
    </source>
</reference>
<dbReference type="Gene3D" id="3.30.40.10">
    <property type="entry name" value="Zinc/RING finger domain, C3HC4 (zinc finger)"/>
    <property type="match status" value="1"/>
</dbReference>
<evidence type="ECO:0000256" key="1">
    <source>
        <dbReference type="PROSITE-ProRule" id="PRU00175"/>
    </source>
</evidence>
<keyword evidence="1" id="KW-0863">Zinc-finger</keyword>
<dbReference type="EMBL" id="LDAU01000082">
    <property type="protein sequence ID" value="KRX07563.1"/>
    <property type="molecule type" value="Genomic_DNA"/>
</dbReference>
<dbReference type="PROSITE" id="PS50089">
    <property type="entry name" value="ZF_RING_2"/>
    <property type="match status" value="1"/>
</dbReference>
<dbReference type="PROSITE" id="PS50188">
    <property type="entry name" value="B302_SPRY"/>
    <property type="match status" value="1"/>
</dbReference>
<feature type="domain" description="RING-type" evidence="2">
    <location>
        <begin position="25"/>
        <end position="66"/>
    </location>
</feature>